<evidence type="ECO:0000313" key="6">
    <source>
        <dbReference type="Proteomes" id="UP000251002"/>
    </source>
</evidence>
<evidence type="ECO:0000256" key="1">
    <source>
        <dbReference type="SAM" id="Coils"/>
    </source>
</evidence>
<dbReference type="RefSeq" id="WP_112221766.1">
    <property type="nucleotide sequence ID" value="NZ_CP196859.1"/>
</dbReference>
<dbReference type="CDD" id="cd00130">
    <property type="entry name" value="PAS"/>
    <property type="match status" value="5"/>
</dbReference>
<feature type="domain" description="PAC" evidence="3">
    <location>
        <begin position="217"/>
        <end position="268"/>
    </location>
</feature>
<dbReference type="Pfam" id="PF00990">
    <property type="entry name" value="GGDEF"/>
    <property type="match status" value="1"/>
</dbReference>
<dbReference type="Pfam" id="PF00989">
    <property type="entry name" value="PAS"/>
    <property type="match status" value="1"/>
</dbReference>
<reference evidence="5 6" key="1">
    <citation type="submission" date="2018-06" db="EMBL/GenBank/DDBJ databases">
        <title>The draft genome sequences of strains SCU63 and S1.</title>
        <authorList>
            <person name="Gan L."/>
        </authorList>
    </citation>
    <scope>NUCLEOTIDE SEQUENCE [LARGE SCALE GENOMIC DNA]</scope>
    <source>
        <strain evidence="5 6">SCU63</strain>
    </source>
</reference>
<dbReference type="Pfam" id="PF08448">
    <property type="entry name" value="PAS_4"/>
    <property type="match status" value="2"/>
</dbReference>
<sequence>MEDYYIENIDQDFLASTALLDVIKDPVFLMKKDRDSFKYVYVNPAALTILKMQEITGRRIEEVLPPEVCQRLMPHYRKVQSTKESVEFTERIQTENGEFIGETMLNPIVSKGHGCLYILAIVRDVTERERKKQLLIDTQREMEIERKRLKSLVNNNVNPVFEFDQQKKFTSLNKMVSEATGFCEEELLGTSILSLVADNCLEETRLNFEKALTGQSIDFETSIYTKDRQTATFQMNTIPIIIEEEVIGVYAIAKAITEQKETERLLQESEQRYKSLFENHPHGIMTFDREGNLLSINRRIESITGHNLTELGGELYLSIILNEEAEKVSNNFYKTLSERQPVQYELTFRHKNGHLIELQVINIPIIIDSHLVGIHGIITDVTVINQAQKALIATKTELEVFWDNSTDPIFYIDTKGDILKVNPAFVKTFGFTEEEMVTGKGTIIPPHMRHDQINIVEKILNGETVNSHDTIRLTKTGKPLNIISSYSPVRNADKEIIGATIIYKNVTELKIAEKELLKSQEKYKIITESTFDIVTMINLDGLIDYVSPAYETISGYSADDCIGKSLMTNIHPEDAADLTESIFSLLEGGRPATIEVRFMHREGHYIWMEVSPTPVLEKGEVKQVFTISRNITERRRLQEKVERMAFYDHLTGIPNRRTFDDKLKKAFNRAKSSGKKAAVLMLDGHKFKQINDQYGHDAGDAVIREMALRLQSCVHPMGTAARLGGDEMGVVLPAIDSLEAAEDIAKKILDSYETPLRFNGFDIKIGAGIGISLYPDHSTDERQLIKFADLALYEAKKMGRNTYKVYEPDCM</sequence>
<feature type="domain" description="PAS" evidence="2">
    <location>
        <begin position="145"/>
        <end position="215"/>
    </location>
</feature>
<organism evidence="5 6">
    <name type="scientific">Planococcus halotolerans</name>
    <dbReference type="NCBI Taxonomy" id="2233542"/>
    <lineage>
        <taxon>Bacteria</taxon>
        <taxon>Bacillati</taxon>
        <taxon>Bacillota</taxon>
        <taxon>Bacilli</taxon>
        <taxon>Bacillales</taxon>
        <taxon>Caryophanaceae</taxon>
        <taxon>Planococcus</taxon>
    </lineage>
</organism>
<dbReference type="CDD" id="cd01949">
    <property type="entry name" value="GGDEF"/>
    <property type="match status" value="1"/>
</dbReference>
<dbReference type="InterPro" id="IPR052155">
    <property type="entry name" value="Biofilm_reg_signaling"/>
</dbReference>
<dbReference type="EMBL" id="QLZR01000001">
    <property type="protein sequence ID" value="RAZ81315.1"/>
    <property type="molecule type" value="Genomic_DNA"/>
</dbReference>
<evidence type="ECO:0000259" key="2">
    <source>
        <dbReference type="PROSITE" id="PS50112"/>
    </source>
</evidence>
<dbReference type="PROSITE" id="PS50887">
    <property type="entry name" value="GGDEF"/>
    <property type="match status" value="1"/>
</dbReference>
<dbReference type="Pfam" id="PF08447">
    <property type="entry name" value="PAS_3"/>
    <property type="match status" value="2"/>
</dbReference>
<dbReference type="Gene3D" id="3.30.70.270">
    <property type="match status" value="1"/>
</dbReference>
<dbReference type="InterPro" id="IPR013767">
    <property type="entry name" value="PAS_fold"/>
</dbReference>
<dbReference type="InterPro" id="IPR043128">
    <property type="entry name" value="Rev_trsase/Diguanyl_cyclase"/>
</dbReference>
<dbReference type="InterPro" id="IPR013656">
    <property type="entry name" value="PAS_4"/>
</dbReference>
<gene>
    <name evidence="5" type="ORF">DP120_03255</name>
</gene>
<dbReference type="SUPFAM" id="SSF55073">
    <property type="entry name" value="Nucleotide cyclase"/>
    <property type="match status" value="1"/>
</dbReference>
<keyword evidence="6" id="KW-1185">Reference proteome</keyword>
<dbReference type="PROSITE" id="PS50112">
    <property type="entry name" value="PAS"/>
    <property type="match status" value="4"/>
</dbReference>
<dbReference type="SUPFAM" id="SSF55785">
    <property type="entry name" value="PYP-like sensor domain (PAS domain)"/>
    <property type="match status" value="5"/>
</dbReference>
<comment type="caution">
    <text evidence="5">The sequence shown here is derived from an EMBL/GenBank/DDBJ whole genome shotgun (WGS) entry which is preliminary data.</text>
</comment>
<dbReference type="InterPro" id="IPR000700">
    <property type="entry name" value="PAS-assoc_C"/>
</dbReference>
<protein>
    <submittedName>
        <fullName evidence="5">Diguanylate cyclase</fullName>
    </submittedName>
</protein>
<feature type="coiled-coil region" evidence="1">
    <location>
        <begin position="252"/>
        <end position="279"/>
    </location>
</feature>
<evidence type="ECO:0000259" key="3">
    <source>
        <dbReference type="PROSITE" id="PS50113"/>
    </source>
</evidence>
<dbReference type="GO" id="GO:0006355">
    <property type="term" value="P:regulation of DNA-templated transcription"/>
    <property type="evidence" value="ECO:0007669"/>
    <property type="project" value="InterPro"/>
</dbReference>
<keyword evidence="1" id="KW-0175">Coiled coil</keyword>
<feature type="domain" description="PAS" evidence="2">
    <location>
        <begin position="519"/>
        <end position="589"/>
    </location>
</feature>
<dbReference type="SMART" id="SM00267">
    <property type="entry name" value="GGDEF"/>
    <property type="match status" value="1"/>
</dbReference>
<dbReference type="InterPro" id="IPR035965">
    <property type="entry name" value="PAS-like_dom_sf"/>
</dbReference>
<feature type="domain" description="GGDEF" evidence="4">
    <location>
        <begin position="675"/>
        <end position="808"/>
    </location>
</feature>
<dbReference type="InterPro" id="IPR000160">
    <property type="entry name" value="GGDEF_dom"/>
</dbReference>
<feature type="domain" description="PAC" evidence="3">
    <location>
        <begin position="466"/>
        <end position="518"/>
    </location>
</feature>
<dbReference type="InterPro" id="IPR029787">
    <property type="entry name" value="Nucleotide_cyclase"/>
</dbReference>
<dbReference type="PANTHER" id="PTHR44757:SF2">
    <property type="entry name" value="BIOFILM ARCHITECTURE MAINTENANCE PROTEIN MBAA"/>
    <property type="match status" value="1"/>
</dbReference>
<dbReference type="SMART" id="SM00086">
    <property type="entry name" value="PAC"/>
    <property type="match status" value="5"/>
</dbReference>
<evidence type="ECO:0000259" key="4">
    <source>
        <dbReference type="PROSITE" id="PS50887"/>
    </source>
</evidence>
<feature type="domain" description="PAS" evidence="2">
    <location>
        <begin position="394"/>
        <end position="463"/>
    </location>
</feature>
<feature type="domain" description="PAC" evidence="3">
    <location>
        <begin position="592"/>
        <end position="643"/>
    </location>
</feature>
<dbReference type="InterPro" id="IPR001610">
    <property type="entry name" value="PAC"/>
</dbReference>
<dbReference type="InterPro" id="IPR000014">
    <property type="entry name" value="PAS"/>
</dbReference>
<dbReference type="NCBIfam" id="TIGR00229">
    <property type="entry name" value="sensory_box"/>
    <property type="match status" value="5"/>
</dbReference>
<dbReference type="AlphaFoldDB" id="A0A365L7F1"/>
<dbReference type="PANTHER" id="PTHR44757">
    <property type="entry name" value="DIGUANYLATE CYCLASE DGCP"/>
    <property type="match status" value="1"/>
</dbReference>
<dbReference type="Gene3D" id="3.30.450.20">
    <property type="entry name" value="PAS domain"/>
    <property type="match status" value="5"/>
</dbReference>
<dbReference type="Proteomes" id="UP000251002">
    <property type="component" value="Unassembled WGS sequence"/>
</dbReference>
<dbReference type="PROSITE" id="PS50113">
    <property type="entry name" value="PAC"/>
    <property type="match status" value="3"/>
</dbReference>
<dbReference type="InterPro" id="IPR013655">
    <property type="entry name" value="PAS_fold_3"/>
</dbReference>
<dbReference type="SMART" id="SM00091">
    <property type="entry name" value="PAS"/>
    <property type="match status" value="5"/>
</dbReference>
<dbReference type="FunFam" id="3.30.70.270:FF:000001">
    <property type="entry name" value="Diguanylate cyclase domain protein"/>
    <property type="match status" value="1"/>
</dbReference>
<feature type="domain" description="PAS" evidence="2">
    <location>
        <begin position="269"/>
        <end position="339"/>
    </location>
</feature>
<evidence type="ECO:0000313" key="5">
    <source>
        <dbReference type="EMBL" id="RAZ81315.1"/>
    </source>
</evidence>
<proteinExistence type="predicted"/>
<name>A0A365L7F1_9BACL</name>
<dbReference type="NCBIfam" id="TIGR00254">
    <property type="entry name" value="GGDEF"/>
    <property type="match status" value="1"/>
</dbReference>
<accession>A0A365L7F1</accession>